<feature type="binding site" evidence="6">
    <location>
        <position position="72"/>
    </location>
    <ligand>
        <name>S-adenosyl-L-methionine</name>
        <dbReference type="ChEBI" id="CHEBI:59789"/>
    </ligand>
</feature>
<proteinExistence type="inferred from homology"/>
<comment type="function">
    <text evidence="6">Specifically methylates the N4 position of cytidine in position 1402 (C1402) of 16S rRNA.</text>
</comment>
<dbReference type="EC" id="2.1.1.199" evidence="6"/>
<keyword evidence="3 6" id="KW-0489">Methyltransferase</keyword>
<accession>A0AA42BAV7</accession>
<dbReference type="GO" id="GO:0071424">
    <property type="term" value="F:rRNA (cytosine-N4-)-methyltransferase activity"/>
    <property type="evidence" value="ECO:0007669"/>
    <property type="project" value="UniProtKB-UniRule"/>
</dbReference>
<dbReference type="InterPro" id="IPR002903">
    <property type="entry name" value="RsmH"/>
</dbReference>
<feature type="binding site" evidence="6">
    <location>
        <position position="127"/>
    </location>
    <ligand>
        <name>S-adenosyl-L-methionine</name>
        <dbReference type="ChEBI" id="CHEBI:59789"/>
    </ligand>
</feature>
<evidence type="ECO:0000256" key="4">
    <source>
        <dbReference type="ARBA" id="ARBA00022679"/>
    </source>
</evidence>
<dbReference type="SUPFAM" id="SSF81799">
    <property type="entry name" value="Putative methyltransferase TM0872, insert domain"/>
    <property type="match status" value="1"/>
</dbReference>
<gene>
    <name evidence="6 8" type="primary">rsmH</name>
    <name evidence="8" type="ORF">NET02_07710</name>
</gene>
<evidence type="ECO:0000256" key="6">
    <source>
        <dbReference type="HAMAP-Rule" id="MF_01007"/>
    </source>
</evidence>
<comment type="catalytic activity">
    <reaction evidence="6">
        <text>cytidine(1402) in 16S rRNA + S-adenosyl-L-methionine = N(4)-methylcytidine(1402) in 16S rRNA + S-adenosyl-L-homocysteine + H(+)</text>
        <dbReference type="Rhea" id="RHEA:42928"/>
        <dbReference type="Rhea" id="RHEA-COMP:10286"/>
        <dbReference type="Rhea" id="RHEA-COMP:10287"/>
        <dbReference type="ChEBI" id="CHEBI:15378"/>
        <dbReference type="ChEBI" id="CHEBI:57856"/>
        <dbReference type="ChEBI" id="CHEBI:59789"/>
        <dbReference type="ChEBI" id="CHEBI:74506"/>
        <dbReference type="ChEBI" id="CHEBI:82748"/>
        <dbReference type="EC" id="2.1.1.199"/>
    </reaction>
</comment>
<dbReference type="CDD" id="cd02440">
    <property type="entry name" value="AdoMet_MTases"/>
    <property type="match status" value="1"/>
</dbReference>
<dbReference type="PIRSF" id="PIRSF004486">
    <property type="entry name" value="MraW"/>
    <property type="match status" value="1"/>
</dbReference>
<keyword evidence="6" id="KW-0963">Cytoplasm</keyword>
<dbReference type="Gene3D" id="1.10.150.170">
    <property type="entry name" value="Putative methyltransferase TM0872, insert domain"/>
    <property type="match status" value="1"/>
</dbReference>
<dbReference type="EMBL" id="JAMSLR010000004">
    <property type="protein sequence ID" value="MCM8749025.1"/>
    <property type="molecule type" value="Genomic_DNA"/>
</dbReference>
<dbReference type="Gene3D" id="3.40.50.150">
    <property type="entry name" value="Vaccinia Virus protein VP39"/>
    <property type="match status" value="1"/>
</dbReference>
<evidence type="ECO:0000256" key="2">
    <source>
        <dbReference type="ARBA" id="ARBA00022552"/>
    </source>
</evidence>
<dbReference type="GO" id="GO:0005737">
    <property type="term" value="C:cytoplasm"/>
    <property type="evidence" value="ECO:0007669"/>
    <property type="project" value="UniProtKB-SubCell"/>
</dbReference>
<dbReference type="PANTHER" id="PTHR11265:SF0">
    <property type="entry name" value="12S RRNA N4-METHYLCYTIDINE METHYLTRANSFERASE"/>
    <property type="match status" value="1"/>
</dbReference>
<keyword evidence="9" id="KW-1185">Reference proteome</keyword>
<comment type="similarity">
    <text evidence="1 6">Belongs to the methyltransferase superfamily. RsmH family.</text>
</comment>
<dbReference type="Proteomes" id="UP001165306">
    <property type="component" value="Unassembled WGS sequence"/>
</dbReference>
<feature type="binding site" evidence="6">
    <location>
        <position position="120"/>
    </location>
    <ligand>
        <name>S-adenosyl-L-methionine</name>
        <dbReference type="ChEBI" id="CHEBI:59789"/>
    </ligand>
</feature>
<dbReference type="SUPFAM" id="SSF53335">
    <property type="entry name" value="S-adenosyl-L-methionine-dependent methyltransferases"/>
    <property type="match status" value="1"/>
</dbReference>
<comment type="subcellular location">
    <subcellularLocation>
        <location evidence="6">Cytoplasm</location>
    </subcellularLocation>
</comment>
<evidence type="ECO:0000256" key="5">
    <source>
        <dbReference type="ARBA" id="ARBA00022691"/>
    </source>
</evidence>
<organism evidence="8 9">
    <name type="scientific">Thermalbibacter longus</name>
    <dbReference type="NCBI Taxonomy" id="2951981"/>
    <lineage>
        <taxon>Bacteria</taxon>
        <taxon>Pseudomonadati</taxon>
        <taxon>Thermomicrobiota</taxon>
        <taxon>Thermomicrobia</taxon>
        <taxon>Thermomicrobiales</taxon>
        <taxon>Thermomicrobiaceae</taxon>
        <taxon>Thermalbibacter</taxon>
    </lineage>
</organism>
<comment type="caution">
    <text evidence="8">The sequence shown here is derived from an EMBL/GenBank/DDBJ whole genome shotgun (WGS) entry which is preliminary data.</text>
</comment>
<dbReference type="GO" id="GO:0070475">
    <property type="term" value="P:rRNA base methylation"/>
    <property type="evidence" value="ECO:0007669"/>
    <property type="project" value="UniProtKB-UniRule"/>
</dbReference>
<evidence type="ECO:0000313" key="8">
    <source>
        <dbReference type="EMBL" id="MCM8749025.1"/>
    </source>
</evidence>
<dbReference type="InterPro" id="IPR023397">
    <property type="entry name" value="SAM-dep_MeTrfase_MraW_recog"/>
</dbReference>
<keyword evidence="4 6" id="KW-0808">Transferase</keyword>
<evidence type="ECO:0000313" key="9">
    <source>
        <dbReference type="Proteomes" id="UP001165306"/>
    </source>
</evidence>
<dbReference type="HAMAP" id="MF_01007">
    <property type="entry name" value="16SrRNA_methyltr_H"/>
    <property type="match status" value="1"/>
</dbReference>
<dbReference type="NCBIfam" id="TIGR00006">
    <property type="entry name" value="16S rRNA (cytosine(1402)-N(4))-methyltransferase RsmH"/>
    <property type="match status" value="1"/>
</dbReference>
<protein>
    <recommendedName>
        <fullName evidence="6">Ribosomal RNA small subunit methyltransferase H</fullName>
        <ecNumber evidence="6">2.1.1.199</ecNumber>
    </recommendedName>
    <alternativeName>
        <fullName evidence="6">16S rRNA m(4)C1402 methyltransferase</fullName>
    </alternativeName>
    <alternativeName>
        <fullName evidence="6">rRNA (cytosine-N(4)-)-methyltransferase RsmH</fullName>
    </alternativeName>
</protein>
<dbReference type="InterPro" id="IPR029063">
    <property type="entry name" value="SAM-dependent_MTases_sf"/>
</dbReference>
<name>A0AA42BAV7_9BACT</name>
<dbReference type="AlphaFoldDB" id="A0AA42BAV7"/>
<keyword evidence="5 6" id="KW-0949">S-adenosyl-L-methionine</keyword>
<evidence type="ECO:0000256" key="7">
    <source>
        <dbReference type="SAM" id="MobiDB-lite"/>
    </source>
</evidence>
<dbReference type="Pfam" id="PF01795">
    <property type="entry name" value="Methyltransf_5"/>
    <property type="match status" value="1"/>
</dbReference>
<feature type="binding site" evidence="6">
    <location>
        <begin position="52"/>
        <end position="54"/>
    </location>
    <ligand>
        <name>S-adenosyl-L-methionine</name>
        <dbReference type="ChEBI" id="CHEBI:59789"/>
    </ligand>
</feature>
<feature type="binding site" evidence="6">
    <location>
        <position position="99"/>
    </location>
    <ligand>
        <name>S-adenosyl-L-methionine</name>
        <dbReference type="ChEBI" id="CHEBI:59789"/>
    </ligand>
</feature>
<sequence length="328" mass="35689">MRERVITTIYPEAPRAGSGGSSLHRPVLLRPAIELLAVRPGGRYIDATFGGGGHTRAILEASSPDGVVLAIDADPEAIARAEALAREFPGRVVPCQGNFAALAELARVRGFVEVDGILFDLGLSSFQLAAPSRGFSFQLSGPLDMRFDPTRGQPASVIVNTWPVDRLAELLTKYGEEPRARRIARAIVEARQRAPIETTGQLAEIVSRVVGRRRGIHPATQTFQALRIAVNQELEALEAGLAASVELLRPGGRLVVISFHSLEDRLVKQFLRAEAQPCRCPPGVPVCVCGQQPRLRILTRKPVRPDPEEVQVNPRSRSARLRAAERLP</sequence>
<feature type="region of interest" description="Disordered" evidence="7">
    <location>
        <begin position="303"/>
        <end position="328"/>
    </location>
</feature>
<keyword evidence="2 6" id="KW-0698">rRNA processing</keyword>
<reference evidence="8" key="1">
    <citation type="submission" date="2022-06" db="EMBL/GenBank/DDBJ databases">
        <title>CFH 74404 Thermomicrobiaceae sp.</title>
        <authorList>
            <person name="Ming H."/>
            <person name="Li W.-J."/>
            <person name="Zhao Z."/>
        </authorList>
    </citation>
    <scope>NUCLEOTIDE SEQUENCE</scope>
    <source>
        <strain evidence="8">CFH 74404</strain>
    </source>
</reference>
<evidence type="ECO:0000256" key="3">
    <source>
        <dbReference type="ARBA" id="ARBA00022603"/>
    </source>
</evidence>
<dbReference type="RefSeq" id="WP_284056804.1">
    <property type="nucleotide sequence ID" value="NZ_JAMSLR010000004.1"/>
</dbReference>
<evidence type="ECO:0000256" key="1">
    <source>
        <dbReference type="ARBA" id="ARBA00010396"/>
    </source>
</evidence>
<dbReference type="PANTHER" id="PTHR11265">
    <property type="entry name" value="S-ADENOSYL-METHYLTRANSFERASE MRAW"/>
    <property type="match status" value="1"/>
</dbReference>